<dbReference type="OrthoDB" id="2670467at2759"/>
<protein>
    <recommendedName>
        <fullName evidence="1">F-box domain-containing protein</fullName>
    </recommendedName>
</protein>
<dbReference type="Pfam" id="PF12937">
    <property type="entry name" value="F-box-like"/>
    <property type="match status" value="1"/>
</dbReference>
<accession>A0A8I2YU73</accession>
<reference evidence="2" key="1">
    <citation type="submission" date="2021-03" db="EMBL/GenBank/DDBJ databases">
        <title>Evolutionary innovations through gain and loss of genes in the ectomycorrhizal Boletales.</title>
        <authorList>
            <person name="Wu G."/>
            <person name="Miyauchi S."/>
            <person name="Morin E."/>
            <person name="Yang Z.-L."/>
            <person name="Xu J."/>
            <person name="Martin F.M."/>
        </authorList>
    </citation>
    <scope>NUCLEOTIDE SEQUENCE</scope>
    <source>
        <strain evidence="2">BR01</strain>
    </source>
</reference>
<gene>
    <name evidence="2" type="ORF">JVT61DRAFT_11904</name>
</gene>
<dbReference type="AlphaFoldDB" id="A0A8I2YU73"/>
<dbReference type="SMART" id="SM00256">
    <property type="entry name" value="FBOX"/>
    <property type="match status" value="1"/>
</dbReference>
<comment type="caution">
    <text evidence="2">The sequence shown here is derived from an EMBL/GenBank/DDBJ whole genome shotgun (WGS) entry which is preliminary data.</text>
</comment>
<dbReference type="Gene3D" id="1.20.1280.50">
    <property type="match status" value="1"/>
</dbReference>
<dbReference type="InterPro" id="IPR001810">
    <property type="entry name" value="F-box_dom"/>
</dbReference>
<dbReference type="Proteomes" id="UP000683000">
    <property type="component" value="Unassembled WGS sequence"/>
</dbReference>
<proteinExistence type="predicted"/>
<keyword evidence="3" id="KW-1185">Reference proteome</keyword>
<dbReference type="SUPFAM" id="SSF81383">
    <property type="entry name" value="F-box domain"/>
    <property type="match status" value="1"/>
</dbReference>
<sequence length="488" mass="55090">MRSLFILPSEVISHILCFLSPRDVIRLRVISKQFHDLSYDRALWRTLYRNARLPRPPGPFLSQSVQFFEHTLVQSERLADSWTTQPMEAVSAVGIRLQGYQSHSIIVDGKWLVAFDEPHKMLAYDLDYDGGSQPHQLLWESASEIYSWDACTVFSASELLVYIVFNTHTFFHVGPWKLLEFRMDGNSFHHTLTLNVPTRNRELPVFICGGNSPFSYIASQRLIFDTETRLFYGFPRFTSAAAPSDSDSSDPVTWVTLTNTHIISLFYHVDRTVSPAAASTLFQAFTIPTDSLQVSNGTCVLRLTHEGAVPLDFQDLDLIRNSIVNSLTGVTSIRILHQHFEGDSLHFSYIDLTLPNHTSTDAVLPITIDSHDITVVNHVPLNLAPEKEYHIVSSDDGYVRGLWIFGVPGNGSLNSLADALIMRFTIDSSRDKCVVVLGQISVPLWEQLERPTLIQHLLFDLARGMMCYDRNVTRGDDDDGPAVVTYIK</sequence>
<evidence type="ECO:0000313" key="2">
    <source>
        <dbReference type="EMBL" id="KAG6379434.1"/>
    </source>
</evidence>
<feature type="domain" description="F-box" evidence="1">
    <location>
        <begin position="1"/>
        <end position="47"/>
    </location>
</feature>
<organism evidence="2 3">
    <name type="scientific">Boletus reticuloceps</name>
    <dbReference type="NCBI Taxonomy" id="495285"/>
    <lineage>
        <taxon>Eukaryota</taxon>
        <taxon>Fungi</taxon>
        <taxon>Dikarya</taxon>
        <taxon>Basidiomycota</taxon>
        <taxon>Agaricomycotina</taxon>
        <taxon>Agaricomycetes</taxon>
        <taxon>Agaricomycetidae</taxon>
        <taxon>Boletales</taxon>
        <taxon>Boletineae</taxon>
        <taxon>Boletaceae</taxon>
        <taxon>Boletoideae</taxon>
        <taxon>Boletus</taxon>
    </lineage>
</organism>
<name>A0A8I2YU73_9AGAM</name>
<evidence type="ECO:0000313" key="3">
    <source>
        <dbReference type="Proteomes" id="UP000683000"/>
    </source>
</evidence>
<evidence type="ECO:0000259" key="1">
    <source>
        <dbReference type="PROSITE" id="PS50181"/>
    </source>
</evidence>
<dbReference type="EMBL" id="JAGFBS010000005">
    <property type="protein sequence ID" value="KAG6379434.1"/>
    <property type="molecule type" value="Genomic_DNA"/>
</dbReference>
<dbReference type="PROSITE" id="PS50181">
    <property type="entry name" value="FBOX"/>
    <property type="match status" value="1"/>
</dbReference>
<dbReference type="InterPro" id="IPR036047">
    <property type="entry name" value="F-box-like_dom_sf"/>
</dbReference>